<organism evidence="1 2">
    <name type="scientific">Cetraspora pellucida</name>
    <dbReference type="NCBI Taxonomy" id="1433469"/>
    <lineage>
        <taxon>Eukaryota</taxon>
        <taxon>Fungi</taxon>
        <taxon>Fungi incertae sedis</taxon>
        <taxon>Mucoromycota</taxon>
        <taxon>Glomeromycotina</taxon>
        <taxon>Glomeromycetes</taxon>
        <taxon>Diversisporales</taxon>
        <taxon>Gigasporaceae</taxon>
        <taxon>Cetraspora</taxon>
    </lineage>
</organism>
<dbReference type="Proteomes" id="UP000789759">
    <property type="component" value="Unassembled WGS sequence"/>
</dbReference>
<dbReference type="OrthoDB" id="10460832at2759"/>
<dbReference type="AlphaFoldDB" id="A0A9N9A266"/>
<protein>
    <submittedName>
        <fullName evidence="1">10771_t:CDS:1</fullName>
    </submittedName>
</protein>
<dbReference type="EMBL" id="CAJVQA010001509">
    <property type="protein sequence ID" value="CAG8516930.1"/>
    <property type="molecule type" value="Genomic_DNA"/>
</dbReference>
<name>A0A9N9A266_9GLOM</name>
<proteinExistence type="predicted"/>
<sequence>PYNNGLYYDKPYYNEPDCDKIDDKEIDYKLNDSKIDYNSNNSELKYLNENIIDIDSYNIIDINSIILRLYIKI</sequence>
<evidence type="ECO:0000313" key="1">
    <source>
        <dbReference type="EMBL" id="CAG8516930.1"/>
    </source>
</evidence>
<gene>
    <name evidence="1" type="ORF">CPELLU_LOCUS3194</name>
</gene>
<keyword evidence="2" id="KW-1185">Reference proteome</keyword>
<comment type="caution">
    <text evidence="1">The sequence shown here is derived from an EMBL/GenBank/DDBJ whole genome shotgun (WGS) entry which is preliminary data.</text>
</comment>
<feature type="non-terminal residue" evidence="1">
    <location>
        <position position="1"/>
    </location>
</feature>
<reference evidence="1" key="1">
    <citation type="submission" date="2021-06" db="EMBL/GenBank/DDBJ databases">
        <authorList>
            <person name="Kallberg Y."/>
            <person name="Tangrot J."/>
            <person name="Rosling A."/>
        </authorList>
    </citation>
    <scope>NUCLEOTIDE SEQUENCE</scope>
    <source>
        <strain evidence="1">FL966</strain>
    </source>
</reference>
<evidence type="ECO:0000313" key="2">
    <source>
        <dbReference type="Proteomes" id="UP000789759"/>
    </source>
</evidence>
<accession>A0A9N9A266</accession>